<reference evidence="6" key="1">
    <citation type="submission" date="2022-11" db="UniProtKB">
        <authorList>
            <consortium name="EnsemblMetazoa"/>
        </authorList>
    </citation>
    <scope>IDENTIFICATION</scope>
</reference>
<dbReference type="PROSITE" id="PS51808">
    <property type="entry name" value="CHCH"/>
    <property type="match status" value="1"/>
</dbReference>
<name>A0A914AYH1_PATMI</name>
<evidence type="ECO:0000256" key="2">
    <source>
        <dbReference type="ARBA" id="ARBA00007347"/>
    </source>
</evidence>
<dbReference type="OrthoDB" id="532630at2759"/>
<keyword evidence="3 5" id="KW-0496">Mitochondrion</keyword>
<dbReference type="Proteomes" id="UP000887568">
    <property type="component" value="Unplaced"/>
</dbReference>
<organism evidence="6 7">
    <name type="scientific">Patiria miniata</name>
    <name type="common">Bat star</name>
    <name type="synonym">Asterina miniata</name>
    <dbReference type="NCBI Taxonomy" id="46514"/>
    <lineage>
        <taxon>Eukaryota</taxon>
        <taxon>Metazoa</taxon>
        <taxon>Echinodermata</taxon>
        <taxon>Eleutherozoa</taxon>
        <taxon>Asterozoa</taxon>
        <taxon>Asteroidea</taxon>
        <taxon>Valvatacea</taxon>
        <taxon>Valvatida</taxon>
        <taxon>Asterinidae</taxon>
        <taxon>Patiria</taxon>
    </lineage>
</organism>
<evidence type="ECO:0000313" key="6">
    <source>
        <dbReference type="EnsemblMetazoa" id="XP_038068747.1"/>
    </source>
</evidence>
<protein>
    <recommendedName>
        <fullName evidence="5">COX assembly mitochondrial protein</fullName>
    </recommendedName>
</protein>
<comment type="subcellular location">
    <subcellularLocation>
        <location evidence="1 5">Mitochondrion</location>
    </subcellularLocation>
</comment>
<dbReference type="InterPro" id="IPR013892">
    <property type="entry name" value="Cyt_c_biogenesis_Cmc1-like"/>
</dbReference>
<dbReference type="Pfam" id="PF08583">
    <property type="entry name" value="Cmc1"/>
    <property type="match status" value="1"/>
</dbReference>
<evidence type="ECO:0000256" key="3">
    <source>
        <dbReference type="ARBA" id="ARBA00023128"/>
    </source>
</evidence>
<keyword evidence="4" id="KW-1015">Disulfide bond</keyword>
<evidence type="ECO:0000256" key="4">
    <source>
        <dbReference type="ARBA" id="ARBA00023157"/>
    </source>
</evidence>
<dbReference type="PANTHER" id="PTHR22977:SF1">
    <property type="entry name" value="COX ASSEMBLY MITOCHONDRIAL PROTEIN 2 HOMOLOG"/>
    <property type="match status" value="1"/>
</dbReference>
<dbReference type="GO" id="GO:0005739">
    <property type="term" value="C:mitochondrion"/>
    <property type="evidence" value="ECO:0007669"/>
    <property type="project" value="UniProtKB-SubCell"/>
</dbReference>
<dbReference type="AlphaFoldDB" id="A0A914AYH1"/>
<sequence length="76" mass="9148">MHPDLSSHLHTEECNILIRKLLQCHKDNPFKKFTGVCNQEDTDLRSCLNREYHQRLEANKMKTNERRRRMGLVEQL</sequence>
<evidence type="ECO:0000313" key="7">
    <source>
        <dbReference type="Proteomes" id="UP000887568"/>
    </source>
</evidence>
<keyword evidence="7" id="KW-1185">Reference proteome</keyword>
<dbReference type="PANTHER" id="PTHR22977">
    <property type="entry name" value="COX ASSEMBLY MITOCHONDRIAL PROTEIN"/>
    <property type="match status" value="1"/>
</dbReference>
<proteinExistence type="inferred from homology"/>
<comment type="similarity">
    <text evidence="2 5">Belongs to the CMC family.</text>
</comment>
<dbReference type="GeneID" id="119738084"/>
<dbReference type="RefSeq" id="XP_038068747.1">
    <property type="nucleotide sequence ID" value="XM_038212819.1"/>
</dbReference>
<accession>A0A914AYH1</accession>
<evidence type="ECO:0000256" key="5">
    <source>
        <dbReference type="RuleBase" id="RU364104"/>
    </source>
</evidence>
<dbReference type="OMA" id="CLRNEYI"/>
<dbReference type="EnsemblMetazoa" id="XM_038212819.1">
    <property type="protein sequence ID" value="XP_038068747.1"/>
    <property type="gene ID" value="LOC119738084"/>
</dbReference>
<evidence type="ECO:0000256" key="1">
    <source>
        <dbReference type="ARBA" id="ARBA00004173"/>
    </source>
</evidence>